<gene>
    <name evidence="1" type="ORF">CRG98_048741</name>
</gene>
<dbReference type="AlphaFoldDB" id="A0A2I0HGR7"/>
<sequence length="36" mass="3974">PAYVHGLGVSTFPWGRLTDTCEKESPLPVYDPRVEG</sequence>
<name>A0A2I0HGR7_PUNGR</name>
<evidence type="ECO:0000313" key="2">
    <source>
        <dbReference type="Proteomes" id="UP000233551"/>
    </source>
</evidence>
<dbReference type="EMBL" id="PGOL01022717">
    <property type="protein sequence ID" value="PKI30868.1"/>
    <property type="molecule type" value="Genomic_DNA"/>
</dbReference>
<feature type="non-terminal residue" evidence="1">
    <location>
        <position position="1"/>
    </location>
</feature>
<accession>A0A2I0HGR7</accession>
<organism evidence="1 2">
    <name type="scientific">Punica granatum</name>
    <name type="common">Pomegranate</name>
    <dbReference type="NCBI Taxonomy" id="22663"/>
    <lineage>
        <taxon>Eukaryota</taxon>
        <taxon>Viridiplantae</taxon>
        <taxon>Streptophyta</taxon>
        <taxon>Embryophyta</taxon>
        <taxon>Tracheophyta</taxon>
        <taxon>Spermatophyta</taxon>
        <taxon>Magnoliopsida</taxon>
        <taxon>eudicotyledons</taxon>
        <taxon>Gunneridae</taxon>
        <taxon>Pentapetalae</taxon>
        <taxon>rosids</taxon>
        <taxon>malvids</taxon>
        <taxon>Myrtales</taxon>
        <taxon>Lythraceae</taxon>
        <taxon>Punica</taxon>
    </lineage>
</organism>
<comment type="caution">
    <text evidence="1">The sequence shown here is derived from an EMBL/GenBank/DDBJ whole genome shotgun (WGS) entry which is preliminary data.</text>
</comment>
<feature type="non-terminal residue" evidence="1">
    <location>
        <position position="36"/>
    </location>
</feature>
<keyword evidence="2" id="KW-1185">Reference proteome</keyword>
<protein>
    <submittedName>
        <fullName evidence="1">Uncharacterized protein</fullName>
    </submittedName>
</protein>
<dbReference type="Proteomes" id="UP000233551">
    <property type="component" value="Unassembled WGS sequence"/>
</dbReference>
<proteinExistence type="predicted"/>
<reference evidence="1 2" key="1">
    <citation type="submission" date="2017-11" db="EMBL/GenBank/DDBJ databases">
        <title>De-novo sequencing of pomegranate (Punica granatum L.) genome.</title>
        <authorList>
            <person name="Akparov Z."/>
            <person name="Amiraslanov A."/>
            <person name="Hajiyeva S."/>
            <person name="Abbasov M."/>
            <person name="Kaur K."/>
            <person name="Hamwieh A."/>
            <person name="Solovyev V."/>
            <person name="Salamov A."/>
            <person name="Braich B."/>
            <person name="Kosarev P."/>
            <person name="Mahmoud A."/>
            <person name="Hajiyev E."/>
            <person name="Babayeva S."/>
            <person name="Izzatullayeva V."/>
            <person name="Mammadov A."/>
            <person name="Mammadov A."/>
            <person name="Sharifova S."/>
            <person name="Ojaghi J."/>
            <person name="Eynullazada K."/>
            <person name="Bayramov B."/>
            <person name="Abdulazimova A."/>
            <person name="Shahmuradov I."/>
        </authorList>
    </citation>
    <scope>NUCLEOTIDE SEQUENCE [LARGE SCALE GENOMIC DNA]</scope>
    <source>
        <strain evidence="2">cv. AG2017</strain>
        <tissue evidence="1">Leaf</tissue>
    </source>
</reference>
<evidence type="ECO:0000313" key="1">
    <source>
        <dbReference type="EMBL" id="PKI30868.1"/>
    </source>
</evidence>